<name>A0A0A9H010_ARUDO</name>
<dbReference type="EMBL" id="GBRH01169720">
    <property type="protein sequence ID" value="JAE28176.1"/>
    <property type="molecule type" value="Transcribed_RNA"/>
</dbReference>
<evidence type="ECO:0000313" key="1">
    <source>
        <dbReference type="EMBL" id="JAE28176.1"/>
    </source>
</evidence>
<organism evidence="1">
    <name type="scientific">Arundo donax</name>
    <name type="common">Giant reed</name>
    <name type="synonym">Donax arundinaceus</name>
    <dbReference type="NCBI Taxonomy" id="35708"/>
    <lineage>
        <taxon>Eukaryota</taxon>
        <taxon>Viridiplantae</taxon>
        <taxon>Streptophyta</taxon>
        <taxon>Embryophyta</taxon>
        <taxon>Tracheophyta</taxon>
        <taxon>Spermatophyta</taxon>
        <taxon>Magnoliopsida</taxon>
        <taxon>Liliopsida</taxon>
        <taxon>Poales</taxon>
        <taxon>Poaceae</taxon>
        <taxon>PACMAD clade</taxon>
        <taxon>Arundinoideae</taxon>
        <taxon>Arundineae</taxon>
        <taxon>Arundo</taxon>
    </lineage>
</organism>
<reference evidence="1" key="2">
    <citation type="journal article" date="2015" name="Data Brief">
        <title>Shoot transcriptome of the giant reed, Arundo donax.</title>
        <authorList>
            <person name="Barrero R.A."/>
            <person name="Guerrero F.D."/>
            <person name="Moolhuijzen P."/>
            <person name="Goolsby J.A."/>
            <person name="Tidwell J."/>
            <person name="Bellgard S.E."/>
            <person name="Bellgard M.I."/>
        </authorList>
    </citation>
    <scope>NUCLEOTIDE SEQUENCE</scope>
    <source>
        <tissue evidence="1">Shoot tissue taken approximately 20 cm above the soil surface</tissue>
    </source>
</reference>
<protein>
    <submittedName>
        <fullName evidence="1">Uncharacterized protein</fullName>
    </submittedName>
</protein>
<sequence>MVNTSSGRMHYLEKIHDDTCNF</sequence>
<accession>A0A0A9H010</accession>
<reference evidence="1" key="1">
    <citation type="submission" date="2014-09" db="EMBL/GenBank/DDBJ databases">
        <authorList>
            <person name="Magalhaes I.L.F."/>
            <person name="Oliveira U."/>
            <person name="Santos F.R."/>
            <person name="Vidigal T.H.D.A."/>
            <person name="Brescovit A.D."/>
            <person name="Santos A.J."/>
        </authorList>
    </citation>
    <scope>NUCLEOTIDE SEQUENCE</scope>
    <source>
        <tissue evidence="1">Shoot tissue taken approximately 20 cm above the soil surface</tissue>
    </source>
</reference>
<dbReference type="AlphaFoldDB" id="A0A0A9H010"/>
<proteinExistence type="predicted"/>